<dbReference type="EMBL" id="CP146069">
    <property type="protein sequence ID" value="WWR45907.1"/>
    <property type="molecule type" value="Genomic_DNA"/>
</dbReference>
<name>A0ABZ2HFA6_9RHOB</name>
<dbReference type="PANTHER" id="PTHR19288">
    <property type="entry name" value="4-NITROPHENYLPHOSPHATASE-RELATED"/>
    <property type="match status" value="1"/>
</dbReference>
<dbReference type="InterPro" id="IPR023214">
    <property type="entry name" value="HAD_sf"/>
</dbReference>
<gene>
    <name evidence="1" type="ORF">RZ517_14125</name>
</gene>
<reference evidence="1 2" key="1">
    <citation type="submission" date="2023-10" db="EMBL/GenBank/DDBJ databases">
        <title>Roseovarius strain S88 nov., isolated from a marine algae.</title>
        <authorList>
            <person name="Lee M.W."/>
            <person name="Lee J.K."/>
            <person name="Kim J.M."/>
            <person name="Choi D.G."/>
            <person name="Baek J.H."/>
            <person name="Bayburt H."/>
            <person name="Jung J.J."/>
            <person name="Han D.M."/>
            <person name="Jeon C.O."/>
        </authorList>
    </citation>
    <scope>NUCLEOTIDE SEQUENCE [LARGE SCALE GENOMIC DNA]</scope>
    <source>
        <strain evidence="1 2">S88</strain>
    </source>
</reference>
<dbReference type="Pfam" id="PF13344">
    <property type="entry name" value="Hydrolase_6"/>
    <property type="match status" value="1"/>
</dbReference>
<sequence length="294" mass="32482">MLDTNSIFDRYQNVRHRLPVAELTPATEDIETLLDITAEVDAFVFDAFGVLNVGNTPIDGAASRLDQLRELGCQIRILSNAASYNHDRAVEKFRNLGMKIEPDEIVTSRDAALVGVGEGLWGCIAAPSDDLSDVPATTRRLVDDASDYDRVNGFLFLSTEVWRSERQVLLRDSLIANPRPVVIANADLAAPRDFGFSLEPGHFGHLLADEGLSSIKFYGKPFPEVFEMVEASLPGIARNRIAMCGDTLHTDILGAASRGWRTVLVERDGMFSGVDTRPFCDVSALFPEWRVQRI</sequence>
<dbReference type="Gene3D" id="3.40.50.1000">
    <property type="entry name" value="HAD superfamily/HAD-like"/>
    <property type="match status" value="2"/>
</dbReference>
<protein>
    <submittedName>
        <fullName evidence="1">HAD hydrolase-like protein</fullName>
    </submittedName>
</protein>
<organism evidence="1 2">
    <name type="scientific">Roseovarius phycicola</name>
    <dbReference type="NCBI Taxonomy" id="3080976"/>
    <lineage>
        <taxon>Bacteria</taxon>
        <taxon>Pseudomonadati</taxon>
        <taxon>Pseudomonadota</taxon>
        <taxon>Alphaproteobacteria</taxon>
        <taxon>Rhodobacterales</taxon>
        <taxon>Roseobacteraceae</taxon>
        <taxon>Roseovarius</taxon>
    </lineage>
</organism>
<dbReference type="SUPFAM" id="SSF56784">
    <property type="entry name" value="HAD-like"/>
    <property type="match status" value="1"/>
</dbReference>
<dbReference type="Pfam" id="PF13242">
    <property type="entry name" value="Hydrolase_like"/>
    <property type="match status" value="1"/>
</dbReference>
<proteinExistence type="predicted"/>
<dbReference type="PANTHER" id="PTHR19288:SF46">
    <property type="entry name" value="HALOACID DEHALOGENASE-LIKE HYDROLASE DOMAIN-CONTAINING PROTEIN 2"/>
    <property type="match status" value="1"/>
</dbReference>
<evidence type="ECO:0000313" key="2">
    <source>
        <dbReference type="Proteomes" id="UP001364156"/>
    </source>
</evidence>
<evidence type="ECO:0000313" key="1">
    <source>
        <dbReference type="EMBL" id="WWR45907.1"/>
    </source>
</evidence>
<accession>A0ABZ2HFA6</accession>
<dbReference type="RefSeq" id="WP_338548812.1">
    <property type="nucleotide sequence ID" value="NZ_CP146069.1"/>
</dbReference>
<keyword evidence="2" id="KW-1185">Reference proteome</keyword>
<dbReference type="InterPro" id="IPR036412">
    <property type="entry name" value="HAD-like_sf"/>
</dbReference>
<dbReference type="Proteomes" id="UP001364156">
    <property type="component" value="Chromosome"/>
</dbReference>
<dbReference type="InterPro" id="IPR006357">
    <property type="entry name" value="HAD-SF_hydro_IIA"/>
</dbReference>